<evidence type="ECO:0000259" key="4">
    <source>
        <dbReference type="Pfam" id="PF13399"/>
    </source>
</evidence>
<feature type="transmembrane region" description="Helical" evidence="2">
    <location>
        <begin position="16"/>
        <end position="35"/>
    </location>
</feature>
<gene>
    <name evidence="5" type="ORF">DC3_35640</name>
</gene>
<keyword evidence="2" id="KW-1133">Transmembrane helix</keyword>
<dbReference type="PANTHER" id="PTHR33392:SF6">
    <property type="entry name" value="POLYISOPRENYL-TEICHOIC ACID--PEPTIDOGLYCAN TEICHOIC ACID TRANSFERASE TAGU"/>
    <property type="match status" value="1"/>
</dbReference>
<feature type="domain" description="Cell envelope-related transcriptional attenuator" evidence="3">
    <location>
        <begin position="85"/>
        <end position="229"/>
    </location>
</feature>
<keyword evidence="2" id="KW-0812">Transmembrane</keyword>
<reference evidence="5 6" key="1">
    <citation type="submission" date="2019-07" db="EMBL/GenBank/DDBJ databases">
        <title>Whole genome shotgun sequence of Deinococcus cellulosilyticus NBRC 106333.</title>
        <authorList>
            <person name="Hosoyama A."/>
            <person name="Uohara A."/>
            <person name="Ohji S."/>
            <person name="Ichikawa N."/>
        </authorList>
    </citation>
    <scope>NUCLEOTIDE SEQUENCE [LARGE SCALE GENOMIC DNA]</scope>
    <source>
        <strain evidence="5 6">NBRC 106333</strain>
    </source>
</reference>
<evidence type="ECO:0000259" key="3">
    <source>
        <dbReference type="Pfam" id="PF03816"/>
    </source>
</evidence>
<organism evidence="5 6">
    <name type="scientific">Deinococcus cellulosilyticus (strain DSM 18568 / NBRC 106333 / KACC 11606 / 5516J-15)</name>
    <dbReference type="NCBI Taxonomy" id="1223518"/>
    <lineage>
        <taxon>Bacteria</taxon>
        <taxon>Thermotogati</taxon>
        <taxon>Deinococcota</taxon>
        <taxon>Deinococci</taxon>
        <taxon>Deinococcales</taxon>
        <taxon>Deinococcaceae</taxon>
        <taxon>Deinococcus</taxon>
    </lineage>
</organism>
<dbReference type="EMBL" id="BJXB01000016">
    <property type="protein sequence ID" value="GEM47929.1"/>
    <property type="molecule type" value="Genomic_DNA"/>
</dbReference>
<dbReference type="Pfam" id="PF13399">
    <property type="entry name" value="LytR_C"/>
    <property type="match status" value="1"/>
</dbReference>
<keyword evidence="6" id="KW-1185">Reference proteome</keyword>
<dbReference type="PANTHER" id="PTHR33392">
    <property type="entry name" value="POLYISOPRENYL-TEICHOIC ACID--PEPTIDOGLYCAN TEICHOIC ACID TRANSFERASE TAGU"/>
    <property type="match status" value="1"/>
</dbReference>
<dbReference type="NCBIfam" id="TIGR00350">
    <property type="entry name" value="lytR_cpsA_psr"/>
    <property type="match status" value="1"/>
</dbReference>
<sequence>MVDMEFEIPRKKRRPILWVILFLLVVFSGLIYVMVVNEIATQSTRLENQTLLLAGLEVAYCKEGSVSVPAQRCTSGTERMTSGGHTDTLLLITTLPGNAVQVVSVPRDIRVLHTNRRINTSYGMGGMPLLKQDLQDLTGIAIHHHAVIDTELAAQIVDRLGGLDVQVPVPGMKWIDHAAGVNFQLAAGSHHLAGQEAVLYLRVRKGAGDDYGRTQRQREALRQLMGRVKQPQHALALVGSLGELLKRTQTDLDVRSLLGYFPYASSKRIKSVQFSVREVAGTTLLEADRSRFAMELFPAMFKQPFSAEVVNSSELPGLARQLAAFLTARGVQVTGISTGANHEPHTLLELSEFNSLALDHYFLGSATEDLQITEHARIILGEDFPVQYPLLYKVLLNL</sequence>
<dbReference type="InterPro" id="IPR050922">
    <property type="entry name" value="LytR/CpsA/Psr_CW_biosynth"/>
</dbReference>
<feature type="domain" description="LytR/CpsA/Psr regulator C-terminal" evidence="4">
    <location>
        <begin position="308"/>
        <end position="384"/>
    </location>
</feature>
<dbReference type="InterPro" id="IPR004474">
    <property type="entry name" value="LytR_CpsA_psr"/>
</dbReference>
<comment type="similarity">
    <text evidence="1">Belongs to the LytR/CpsA/Psr (LCP) family.</text>
</comment>
<evidence type="ECO:0000256" key="1">
    <source>
        <dbReference type="ARBA" id="ARBA00006068"/>
    </source>
</evidence>
<dbReference type="Gene3D" id="3.40.630.190">
    <property type="entry name" value="LCP protein"/>
    <property type="match status" value="1"/>
</dbReference>
<evidence type="ECO:0000313" key="5">
    <source>
        <dbReference type="EMBL" id="GEM47929.1"/>
    </source>
</evidence>
<comment type="caution">
    <text evidence="5">The sequence shown here is derived from an EMBL/GenBank/DDBJ whole genome shotgun (WGS) entry which is preliminary data.</text>
</comment>
<accession>A0A511N505</accession>
<dbReference type="Pfam" id="PF03816">
    <property type="entry name" value="LytR_cpsA_psr"/>
    <property type="match status" value="1"/>
</dbReference>
<dbReference type="AlphaFoldDB" id="A0A511N505"/>
<protein>
    <recommendedName>
        <fullName evidence="7">LytR family transcriptional regulator</fullName>
    </recommendedName>
</protein>
<keyword evidence="2" id="KW-0472">Membrane</keyword>
<evidence type="ECO:0000313" key="6">
    <source>
        <dbReference type="Proteomes" id="UP000321306"/>
    </source>
</evidence>
<name>A0A511N505_DEIC1</name>
<evidence type="ECO:0000256" key="2">
    <source>
        <dbReference type="SAM" id="Phobius"/>
    </source>
</evidence>
<proteinExistence type="inferred from homology"/>
<dbReference type="InterPro" id="IPR027381">
    <property type="entry name" value="LytR/CpsA/Psr_C"/>
</dbReference>
<dbReference type="Proteomes" id="UP000321306">
    <property type="component" value="Unassembled WGS sequence"/>
</dbReference>
<evidence type="ECO:0008006" key="7">
    <source>
        <dbReference type="Google" id="ProtNLM"/>
    </source>
</evidence>